<evidence type="ECO:0000313" key="1">
    <source>
        <dbReference type="EMBL" id="MFF4777448.1"/>
    </source>
</evidence>
<evidence type="ECO:0000313" key="2">
    <source>
        <dbReference type="Proteomes" id="UP001602119"/>
    </source>
</evidence>
<comment type="caution">
    <text evidence="1">The sequence shown here is derived from an EMBL/GenBank/DDBJ whole genome shotgun (WGS) entry which is preliminary data.</text>
</comment>
<organism evidence="1 2">
    <name type="scientific">Microtetraspora fusca</name>
    <dbReference type="NCBI Taxonomy" id="1997"/>
    <lineage>
        <taxon>Bacteria</taxon>
        <taxon>Bacillati</taxon>
        <taxon>Actinomycetota</taxon>
        <taxon>Actinomycetes</taxon>
        <taxon>Streptosporangiales</taxon>
        <taxon>Streptosporangiaceae</taxon>
        <taxon>Microtetraspora</taxon>
    </lineage>
</organism>
<protein>
    <submittedName>
        <fullName evidence="1">Uncharacterized protein</fullName>
    </submittedName>
</protein>
<reference evidence="1 2" key="1">
    <citation type="submission" date="2024-10" db="EMBL/GenBank/DDBJ databases">
        <title>The Natural Products Discovery Center: Release of the First 8490 Sequenced Strains for Exploring Actinobacteria Biosynthetic Diversity.</title>
        <authorList>
            <person name="Kalkreuter E."/>
            <person name="Kautsar S.A."/>
            <person name="Yang D."/>
            <person name="Bader C.D."/>
            <person name="Teijaro C.N."/>
            <person name="Fluegel L."/>
            <person name="Davis C.M."/>
            <person name="Simpson J.R."/>
            <person name="Lauterbach L."/>
            <person name="Steele A.D."/>
            <person name="Gui C."/>
            <person name="Meng S."/>
            <person name="Li G."/>
            <person name="Viehrig K."/>
            <person name="Ye F."/>
            <person name="Su P."/>
            <person name="Kiefer A.F."/>
            <person name="Nichols A."/>
            <person name="Cepeda A.J."/>
            <person name="Yan W."/>
            <person name="Fan B."/>
            <person name="Jiang Y."/>
            <person name="Adhikari A."/>
            <person name="Zheng C.-J."/>
            <person name="Schuster L."/>
            <person name="Cowan T.M."/>
            <person name="Smanski M.J."/>
            <person name="Chevrette M.G."/>
            <person name="De Carvalho L.P.S."/>
            <person name="Shen B."/>
        </authorList>
    </citation>
    <scope>NUCLEOTIDE SEQUENCE [LARGE SCALE GENOMIC DNA]</scope>
    <source>
        <strain evidence="1 2">NPDC001281</strain>
    </source>
</reference>
<dbReference type="RefSeq" id="WP_387345857.1">
    <property type="nucleotide sequence ID" value="NZ_JBIAXI010000024.1"/>
</dbReference>
<accession>A0ABW6VEN0</accession>
<proteinExistence type="predicted"/>
<keyword evidence="2" id="KW-1185">Reference proteome</keyword>
<dbReference type="EMBL" id="JBIAXI010000024">
    <property type="protein sequence ID" value="MFF4777448.1"/>
    <property type="molecule type" value="Genomic_DNA"/>
</dbReference>
<sequence length="61" mass="7306">MAQSEREREAKKQEIREKVCEQFASDNLTPDEVVLMDNHDIVIDRRKRYPWAKTMVIGKWS</sequence>
<gene>
    <name evidence="1" type="ORF">ACFY05_31795</name>
</gene>
<dbReference type="Proteomes" id="UP001602119">
    <property type="component" value="Unassembled WGS sequence"/>
</dbReference>
<name>A0ABW6VEN0_MICFU</name>